<dbReference type="GO" id="GO:0017004">
    <property type="term" value="P:cytochrome complex assembly"/>
    <property type="evidence" value="ECO:0007669"/>
    <property type="project" value="UniProtKB-KW"/>
</dbReference>
<evidence type="ECO:0000256" key="5">
    <source>
        <dbReference type="SAM" id="MobiDB-lite"/>
    </source>
</evidence>
<dbReference type="Gene3D" id="1.25.40.10">
    <property type="entry name" value="Tetratricopeptide repeat domain"/>
    <property type="match status" value="2"/>
</dbReference>
<keyword evidence="6" id="KW-0472">Membrane</keyword>
<feature type="transmembrane region" description="Helical" evidence="6">
    <location>
        <begin position="120"/>
        <end position="138"/>
    </location>
</feature>
<feature type="domain" description="Cytochrome c-type biogenesis protein H TPR" evidence="7">
    <location>
        <begin position="161"/>
        <end position="298"/>
    </location>
</feature>
<evidence type="ECO:0000256" key="2">
    <source>
        <dbReference type="ARBA" id="ARBA00022737"/>
    </source>
</evidence>
<dbReference type="InterPro" id="IPR019734">
    <property type="entry name" value="TPR_rpt"/>
</dbReference>
<gene>
    <name evidence="8" type="ORF">TH6_10580</name>
</gene>
<dbReference type="EMBL" id="JPWB01000004">
    <property type="protein sequence ID" value="RCK22116.1"/>
    <property type="molecule type" value="Genomic_DNA"/>
</dbReference>
<dbReference type="GO" id="GO:0030313">
    <property type="term" value="C:cell envelope"/>
    <property type="evidence" value="ECO:0007669"/>
    <property type="project" value="UniProtKB-SubCell"/>
</dbReference>
<feature type="region of interest" description="Disordered" evidence="5">
    <location>
        <begin position="30"/>
        <end position="52"/>
    </location>
</feature>
<dbReference type="SMART" id="SM00028">
    <property type="entry name" value="TPR"/>
    <property type="match status" value="2"/>
</dbReference>
<dbReference type="NCBIfam" id="TIGR03142">
    <property type="entry name" value="cytochro_ccmI"/>
    <property type="match status" value="1"/>
</dbReference>
<dbReference type="RefSeq" id="WP_062955996.1">
    <property type="nucleotide sequence ID" value="NZ_JPWB01000004.1"/>
</dbReference>
<dbReference type="Pfam" id="PF23914">
    <property type="entry name" value="TPR_CcmH_CycH"/>
    <property type="match status" value="1"/>
</dbReference>
<comment type="caution">
    <text evidence="8">The sequence shown here is derived from an EMBL/GenBank/DDBJ whole genome shotgun (WGS) entry which is preliminary data.</text>
</comment>
<evidence type="ECO:0000256" key="6">
    <source>
        <dbReference type="SAM" id="Phobius"/>
    </source>
</evidence>
<feature type="transmembrane region" description="Helical" evidence="6">
    <location>
        <begin position="6"/>
        <end position="23"/>
    </location>
</feature>
<name>A0A367VA56_9PROT</name>
<organism evidence="8 9">
    <name type="scientific">Thalassospira profundimaris</name>
    <dbReference type="NCBI Taxonomy" id="502049"/>
    <lineage>
        <taxon>Bacteria</taxon>
        <taxon>Pseudomonadati</taxon>
        <taxon>Pseudomonadota</taxon>
        <taxon>Alphaproteobacteria</taxon>
        <taxon>Rhodospirillales</taxon>
        <taxon>Thalassospiraceae</taxon>
        <taxon>Thalassospira</taxon>
    </lineage>
</organism>
<sequence>MTIWIVLGAMTLLLAGFILWPIFQNSRTETADADGETPASAKSAEDGSPENELSRDLAVYRDQLSEIDRDIERGVLSTEQATAARIEVQRRILAADQRIKQQQADGSETHISSNRSPMRAIAAGFIVLFIAGGIGLYLDLGSPTMPDRPIASRTDEINAMRMAQSADEDRQSVLNRAVSDLSQKLLEDPDDLRAWELLGASLMALGRPQEAQTAFLEAVKRSGRNGDYLAMYAESLVRGNNGQINATARGVLREAEKTDSTDPRIQFYLGLADAQEGNVGAAIDRWIALANNAPADAPWLQMVVGRINEAALAQGIDIEGRLNLAENTQPGPSQADIAAAEELTPEQRQEMVMSMVNGLAERLETEPNDPDGWARLMQAYMVLGQEDDAKAAYEKVGKVFAQQPELLTRFDSLAREIGITAN</sequence>
<dbReference type="InterPro" id="IPR056413">
    <property type="entry name" value="TPR_CcmH_CycH"/>
</dbReference>
<protein>
    <submittedName>
        <fullName evidence="8">Cytochrome C biogenesis protein</fullName>
    </submittedName>
</protein>
<evidence type="ECO:0000259" key="7">
    <source>
        <dbReference type="Pfam" id="PF23914"/>
    </source>
</evidence>
<keyword evidence="3" id="KW-0201">Cytochrome c-type biogenesis</keyword>
<dbReference type="InterPro" id="IPR051263">
    <property type="entry name" value="C-type_cytochrome_biogenesis"/>
</dbReference>
<dbReference type="InterPro" id="IPR017560">
    <property type="entry name" value="Cyt_c_biogenesis_CcmI"/>
</dbReference>
<evidence type="ECO:0000256" key="3">
    <source>
        <dbReference type="ARBA" id="ARBA00022748"/>
    </source>
</evidence>
<dbReference type="SUPFAM" id="SSF48452">
    <property type="entry name" value="TPR-like"/>
    <property type="match status" value="1"/>
</dbReference>
<dbReference type="AlphaFoldDB" id="A0A367VA56"/>
<evidence type="ECO:0000313" key="9">
    <source>
        <dbReference type="Proteomes" id="UP000253061"/>
    </source>
</evidence>
<proteinExistence type="predicted"/>
<accession>A0A367VA56</accession>
<evidence type="ECO:0000256" key="4">
    <source>
        <dbReference type="ARBA" id="ARBA00022803"/>
    </source>
</evidence>
<dbReference type="Proteomes" id="UP000253061">
    <property type="component" value="Unassembled WGS sequence"/>
</dbReference>
<dbReference type="InterPro" id="IPR011990">
    <property type="entry name" value="TPR-like_helical_dom_sf"/>
</dbReference>
<dbReference type="PANTHER" id="PTHR47870:SF1">
    <property type="entry name" value="CYTOCHROME C-TYPE BIOGENESIS PROTEIN CCMH"/>
    <property type="match status" value="1"/>
</dbReference>
<keyword evidence="6" id="KW-1133">Transmembrane helix</keyword>
<keyword evidence="6" id="KW-0812">Transmembrane</keyword>
<reference evidence="8 9" key="1">
    <citation type="submission" date="2014-07" db="EMBL/GenBank/DDBJ databases">
        <title>Draft genome sequence of Thalassospira profundimaris R8-17.</title>
        <authorList>
            <person name="Lai Q."/>
            <person name="Shao Z."/>
        </authorList>
    </citation>
    <scope>NUCLEOTIDE SEQUENCE [LARGE SCALE GENOMIC DNA]</scope>
    <source>
        <strain evidence="8 9">R8-17</strain>
    </source>
</reference>
<evidence type="ECO:0000256" key="1">
    <source>
        <dbReference type="ARBA" id="ARBA00004196"/>
    </source>
</evidence>
<comment type="subcellular location">
    <subcellularLocation>
        <location evidence="1">Cell envelope</location>
    </subcellularLocation>
</comment>
<dbReference type="PANTHER" id="PTHR47870">
    <property type="entry name" value="CYTOCHROME C-TYPE BIOGENESIS PROTEIN CCMH"/>
    <property type="match status" value="1"/>
</dbReference>
<keyword evidence="4" id="KW-0802">TPR repeat</keyword>
<keyword evidence="2" id="KW-0677">Repeat</keyword>
<evidence type="ECO:0000313" key="8">
    <source>
        <dbReference type="EMBL" id="RCK22116.1"/>
    </source>
</evidence>